<evidence type="ECO:0000313" key="3">
    <source>
        <dbReference type="Proteomes" id="UP001207654"/>
    </source>
</evidence>
<dbReference type="Gene3D" id="3.40.50.1820">
    <property type="entry name" value="alpha/beta hydrolase"/>
    <property type="match status" value="1"/>
</dbReference>
<dbReference type="InterPro" id="IPR050583">
    <property type="entry name" value="Mycobacterial_A85_antigen"/>
</dbReference>
<comment type="caution">
    <text evidence="2">The sequence shown here is derived from an EMBL/GenBank/DDBJ whole genome shotgun (WGS) entry which is preliminary data.</text>
</comment>
<reference evidence="2 3" key="1">
    <citation type="submission" date="2022-11" db="EMBL/GenBank/DDBJ databases">
        <title>Minimal conservation of predation-associated metabolite biosynthetic gene clusters underscores biosynthetic potential of Myxococcota including descriptions for ten novel species: Archangium lansinium sp. nov., Myxococcus landrumus sp. nov., Nannocystis bai.</title>
        <authorList>
            <person name="Ahearne A."/>
            <person name="Stevens C."/>
            <person name="Phillips K."/>
        </authorList>
    </citation>
    <scope>NUCLEOTIDE SEQUENCE [LARGE SCALE GENOMIC DNA]</scope>
    <source>
        <strain evidence="2 3">MIWBW</strain>
    </source>
</reference>
<protein>
    <submittedName>
        <fullName evidence="2">Alpha/beta hydrolase-fold protein</fullName>
    </submittedName>
</protein>
<accession>A0ABT4AHG1</accession>
<sequence length="274" mass="30070">MPPFPNPRCPLALGLALVAVLTLAGCGPTTAQESEPFHSTLLERDFILHSYVPAEHGGELPVVLVLDGNSMFDPVVEALEQGLARGELEPAVVIGIAYAGSQNARSTDFTPVPDDRIPDSGGASQYFDFVEQELLPHLESRFPISRRKEDRALFGHSFGGLAGAYALFERPELFGRYGLASPSLWYGDGITYSWEETRAAGSREWPVTIWMSTGAWEGAEMAGGFEFLDEKLRSRNYTGLRYESALIPAQGHLGSFTESLQRATEFVLKKEEQP</sequence>
<keyword evidence="2" id="KW-0378">Hydrolase</keyword>
<gene>
    <name evidence="2" type="ORF">OV287_42265</name>
</gene>
<dbReference type="Pfam" id="PF00756">
    <property type="entry name" value="Esterase"/>
    <property type="match status" value="1"/>
</dbReference>
<evidence type="ECO:0000313" key="2">
    <source>
        <dbReference type="EMBL" id="MCY1081095.1"/>
    </source>
</evidence>
<dbReference type="Proteomes" id="UP001207654">
    <property type="component" value="Unassembled WGS sequence"/>
</dbReference>
<keyword evidence="1" id="KW-0732">Signal</keyword>
<dbReference type="EMBL" id="JAPNKA010000001">
    <property type="protein sequence ID" value="MCY1081095.1"/>
    <property type="molecule type" value="Genomic_DNA"/>
</dbReference>
<name>A0ABT4AHG1_9BACT</name>
<keyword evidence="3" id="KW-1185">Reference proteome</keyword>
<dbReference type="InterPro" id="IPR029058">
    <property type="entry name" value="AB_hydrolase_fold"/>
</dbReference>
<organism evidence="2 3">
    <name type="scientific">Archangium lansingense</name>
    <dbReference type="NCBI Taxonomy" id="2995310"/>
    <lineage>
        <taxon>Bacteria</taxon>
        <taxon>Pseudomonadati</taxon>
        <taxon>Myxococcota</taxon>
        <taxon>Myxococcia</taxon>
        <taxon>Myxococcales</taxon>
        <taxon>Cystobacterineae</taxon>
        <taxon>Archangiaceae</taxon>
        <taxon>Archangium</taxon>
    </lineage>
</organism>
<dbReference type="PANTHER" id="PTHR48098:SF6">
    <property type="entry name" value="FERRI-BACILLIBACTIN ESTERASE BESA"/>
    <property type="match status" value="1"/>
</dbReference>
<dbReference type="GO" id="GO:0016787">
    <property type="term" value="F:hydrolase activity"/>
    <property type="evidence" value="ECO:0007669"/>
    <property type="project" value="UniProtKB-KW"/>
</dbReference>
<feature type="signal peptide" evidence="1">
    <location>
        <begin position="1"/>
        <end position="31"/>
    </location>
</feature>
<dbReference type="InterPro" id="IPR000801">
    <property type="entry name" value="Esterase-like"/>
</dbReference>
<dbReference type="PANTHER" id="PTHR48098">
    <property type="entry name" value="ENTEROCHELIN ESTERASE-RELATED"/>
    <property type="match status" value="1"/>
</dbReference>
<proteinExistence type="predicted"/>
<evidence type="ECO:0000256" key="1">
    <source>
        <dbReference type="SAM" id="SignalP"/>
    </source>
</evidence>
<dbReference type="SUPFAM" id="SSF53474">
    <property type="entry name" value="alpha/beta-Hydrolases"/>
    <property type="match status" value="1"/>
</dbReference>
<feature type="chain" id="PRO_5047176348" evidence="1">
    <location>
        <begin position="32"/>
        <end position="274"/>
    </location>
</feature>